<keyword evidence="3" id="KW-1185">Reference proteome</keyword>
<keyword evidence="1" id="KW-0732">Signal</keyword>
<evidence type="ECO:0000313" key="3">
    <source>
        <dbReference type="Proteomes" id="UP000019804"/>
    </source>
</evidence>
<reference evidence="3" key="1">
    <citation type="journal article" date="2014" name="Nat. Commun.">
        <title>Genomic adaptations of the halophilic Dead Sea filamentous fungus Eurotium rubrum.</title>
        <authorList>
            <person name="Kis-Papo T."/>
            <person name="Weig A.R."/>
            <person name="Riley R."/>
            <person name="Persoh D."/>
            <person name="Salamov A."/>
            <person name="Sun H."/>
            <person name="Lipzen A."/>
            <person name="Wasser S.P."/>
            <person name="Rambold G."/>
            <person name="Grigoriev I.V."/>
            <person name="Nevo E."/>
        </authorList>
    </citation>
    <scope>NUCLEOTIDE SEQUENCE [LARGE SCALE GENOMIC DNA]</scope>
    <source>
        <strain evidence="3">CBS 135680</strain>
    </source>
</reference>
<evidence type="ECO:0008006" key="4">
    <source>
        <dbReference type="Google" id="ProtNLM"/>
    </source>
</evidence>
<dbReference type="AlphaFoldDB" id="A0A017SEV6"/>
<proteinExistence type="predicted"/>
<dbReference type="Proteomes" id="UP000019804">
    <property type="component" value="Unassembled WGS sequence"/>
</dbReference>
<evidence type="ECO:0000313" key="2">
    <source>
        <dbReference type="EMBL" id="EYE95159.1"/>
    </source>
</evidence>
<dbReference type="EMBL" id="KK088423">
    <property type="protein sequence ID" value="EYE95159.1"/>
    <property type="molecule type" value="Genomic_DNA"/>
</dbReference>
<dbReference type="HOGENOM" id="CLU_2072654_0_0_1"/>
<feature type="signal peptide" evidence="1">
    <location>
        <begin position="1"/>
        <end position="16"/>
    </location>
</feature>
<name>A0A017SEV6_ASPRC</name>
<evidence type="ECO:0000256" key="1">
    <source>
        <dbReference type="SAM" id="SignalP"/>
    </source>
</evidence>
<protein>
    <recommendedName>
        <fullName evidence="4">Secreted protein</fullName>
    </recommendedName>
</protein>
<dbReference type="RefSeq" id="XP_040638847.1">
    <property type="nucleotide sequence ID" value="XM_040787617.1"/>
</dbReference>
<accession>A0A017SEV6</accession>
<organism evidence="2 3">
    <name type="scientific">Aspergillus ruber (strain CBS 135680)</name>
    <dbReference type="NCBI Taxonomy" id="1388766"/>
    <lineage>
        <taxon>Eukaryota</taxon>
        <taxon>Fungi</taxon>
        <taxon>Dikarya</taxon>
        <taxon>Ascomycota</taxon>
        <taxon>Pezizomycotina</taxon>
        <taxon>Eurotiomycetes</taxon>
        <taxon>Eurotiomycetidae</taxon>
        <taxon>Eurotiales</taxon>
        <taxon>Aspergillaceae</taxon>
        <taxon>Aspergillus</taxon>
        <taxon>Aspergillus subgen. Aspergillus</taxon>
    </lineage>
</organism>
<gene>
    <name evidence="2" type="ORF">EURHEDRAFT_67415</name>
</gene>
<feature type="chain" id="PRO_5001499155" description="Secreted protein" evidence="1">
    <location>
        <begin position="17"/>
        <end position="118"/>
    </location>
</feature>
<dbReference type="GeneID" id="63702741"/>
<sequence length="118" mass="12634">MSVICALVVLAAIELAELPGLELVQLPDLAAQPAEMPPEPLPLIHPPHELVVSAYEPSFSLFSHFHAVFEGVGGLFERCFRKVLIDEACFNSSLTFAGVLGLKMLDRLVGRLPGGVGV</sequence>